<gene>
    <name evidence="1" type="ORF">Tci_896545</name>
</gene>
<sequence>SKGVETKFKRSRVVTKLLDVMAKVLGVTKEGYGIAMQGVEGVMWLSFTRW</sequence>
<proteinExistence type="predicted"/>
<dbReference type="AlphaFoldDB" id="A0A699UTA0"/>
<evidence type="ECO:0000313" key="1">
    <source>
        <dbReference type="EMBL" id="GFD24576.1"/>
    </source>
</evidence>
<reference evidence="1" key="1">
    <citation type="journal article" date="2019" name="Sci. Rep.">
        <title>Draft genome of Tanacetum cinerariifolium, the natural source of mosquito coil.</title>
        <authorList>
            <person name="Yamashiro T."/>
            <person name="Shiraishi A."/>
            <person name="Satake H."/>
            <person name="Nakayama K."/>
        </authorList>
    </citation>
    <scope>NUCLEOTIDE SEQUENCE</scope>
</reference>
<accession>A0A699UTA0</accession>
<organism evidence="1">
    <name type="scientific">Tanacetum cinerariifolium</name>
    <name type="common">Dalmatian daisy</name>
    <name type="synonym">Chrysanthemum cinerariifolium</name>
    <dbReference type="NCBI Taxonomy" id="118510"/>
    <lineage>
        <taxon>Eukaryota</taxon>
        <taxon>Viridiplantae</taxon>
        <taxon>Streptophyta</taxon>
        <taxon>Embryophyta</taxon>
        <taxon>Tracheophyta</taxon>
        <taxon>Spermatophyta</taxon>
        <taxon>Magnoliopsida</taxon>
        <taxon>eudicotyledons</taxon>
        <taxon>Gunneridae</taxon>
        <taxon>Pentapetalae</taxon>
        <taxon>asterids</taxon>
        <taxon>campanulids</taxon>
        <taxon>Asterales</taxon>
        <taxon>Asteraceae</taxon>
        <taxon>Asteroideae</taxon>
        <taxon>Anthemideae</taxon>
        <taxon>Anthemidinae</taxon>
        <taxon>Tanacetum</taxon>
    </lineage>
</organism>
<feature type="non-terminal residue" evidence="1">
    <location>
        <position position="1"/>
    </location>
</feature>
<name>A0A699UTA0_TANCI</name>
<protein>
    <submittedName>
        <fullName evidence="1">Uncharacterized protein</fullName>
    </submittedName>
</protein>
<dbReference type="EMBL" id="BKCJ011353483">
    <property type="protein sequence ID" value="GFD24576.1"/>
    <property type="molecule type" value="Genomic_DNA"/>
</dbReference>
<comment type="caution">
    <text evidence="1">The sequence shown here is derived from an EMBL/GenBank/DDBJ whole genome shotgun (WGS) entry which is preliminary data.</text>
</comment>